<name>A0A6A4LSD0_9ERIC</name>
<proteinExistence type="predicted"/>
<dbReference type="EMBL" id="QEFC01001523">
    <property type="protein sequence ID" value="KAE9457238.1"/>
    <property type="molecule type" value="Genomic_DNA"/>
</dbReference>
<gene>
    <name evidence="1" type="ORF">C3L33_10867</name>
</gene>
<comment type="caution">
    <text evidence="1">The sequence shown here is derived from an EMBL/GenBank/DDBJ whole genome shotgun (WGS) entry which is preliminary data.</text>
</comment>
<dbReference type="AlphaFoldDB" id="A0A6A4LSD0"/>
<keyword evidence="2" id="KW-1185">Reference proteome</keyword>
<evidence type="ECO:0000313" key="1">
    <source>
        <dbReference type="EMBL" id="KAE9457238.1"/>
    </source>
</evidence>
<organism evidence="1 2">
    <name type="scientific">Rhododendron williamsianum</name>
    <dbReference type="NCBI Taxonomy" id="262921"/>
    <lineage>
        <taxon>Eukaryota</taxon>
        <taxon>Viridiplantae</taxon>
        <taxon>Streptophyta</taxon>
        <taxon>Embryophyta</taxon>
        <taxon>Tracheophyta</taxon>
        <taxon>Spermatophyta</taxon>
        <taxon>Magnoliopsida</taxon>
        <taxon>eudicotyledons</taxon>
        <taxon>Gunneridae</taxon>
        <taxon>Pentapetalae</taxon>
        <taxon>asterids</taxon>
        <taxon>Ericales</taxon>
        <taxon>Ericaceae</taxon>
        <taxon>Ericoideae</taxon>
        <taxon>Rhodoreae</taxon>
        <taxon>Rhododendron</taxon>
    </lineage>
</organism>
<accession>A0A6A4LSD0</accession>
<dbReference type="PANTHER" id="PTHR33181">
    <property type="entry name" value="OS01G0778500 PROTEIN"/>
    <property type="match status" value="1"/>
</dbReference>
<protein>
    <submittedName>
        <fullName evidence="1">Uncharacterized protein</fullName>
    </submittedName>
</protein>
<dbReference type="PANTHER" id="PTHR33181:SF4">
    <property type="entry name" value="OVULE PROTEIN"/>
    <property type="match status" value="1"/>
</dbReference>
<reference evidence="1 2" key="1">
    <citation type="journal article" date="2019" name="Genome Biol. Evol.">
        <title>The Rhododendron genome and chromosomal organization provide insight into shared whole-genome duplications across the heath family (Ericaceae).</title>
        <authorList>
            <person name="Soza V.L."/>
            <person name="Lindsley D."/>
            <person name="Waalkes A."/>
            <person name="Ramage E."/>
            <person name="Patwardhan R.P."/>
            <person name="Burton J.N."/>
            <person name="Adey A."/>
            <person name="Kumar A."/>
            <person name="Qiu R."/>
            <person name="Shendure J."/>
            <person name="Hall B."/>
        </authorList>
    </citation>
    <scope>NUCLEOTIDE SEQUENCE [LARGE SCALE GENOMIC DNA]</scope>
    <source>
        <strain evidence="1">RSF 1966-606</strain>
    </source>
</reference>
<feature type="non-terminal residue" evidence="1">
    <location>
        <position position="131"/>
    </location>
</feature>
<dbReference type="Proteomes" id="UP000428333">
    <property type="component" value="Linkage Group LG06"/>
</dbReference>
<sequence length="131" mass="15396">MWNSHTRGFHLGGALDPVAAACGSGFSMKWWHKMMAPMQRIWIVVAQRIGVRKTGKDSYISPPISHLWLAHLKLDSLLFDVLNWLVKLRQDVRTCEYDDVHVLWDMLKRNETELASPRTKKRHLWNIYNWA</sequence>
<dbReference type="OrthoDB" id="661559at2759"/>
<feature type="non-terminal residue" evidence="1">
    <location>
        <position position="1"/>
    </location>
</feature>
<evidence type="ECO:0000313" key="2">
    <source>
        <dbReference type="Proteomes" id="UP000428333"/>
    </source>
</evidence>